<proteinExistence type="predicted"/>
<comment type="caution">
    <text evidence="2">The sequence shown here is derived from an EMBL/GenBank/DDBJ whole genome shotgun (WGS) entry which is preliminary data.</text>
</comment>
<dbReference type="Gene3D" id="3.10.490.10">
    <property type="entry name" value="Gamma-glutamyl cyclotransferase-like"/>
    <property type="match status" value="1"/>
</dbReference>
<dbReference type="Proteomes" id="UP000199663">
    <property type="component" value="Unassembled WGS sequence"/>
</dbReference>
<evidence type="ECO:0000313" key="2">
    <source>
        <dbReference type="EMBL" id="SDY42224.1"/>
    </source>
</evidence>
<reference evidence="2 3" key="1">
    <citation type="submission" date="2016-10" db="EMBL/GenBank/DDBJ databases">
        <authorList>
            <person name="Varghese N."/>
            <person name="Submissions S."/>
        </authorList>
    </citation>
    <scope>NUCLEOTIDE SEQUENCE [LARGE SCALE GENOMIC DNA]</scope>
    <source>
        <strain evidence="2 3">DSM 17997</strain>
    </source>
</reference>
<dbReference type="CDD" id="cd06661">
    <property type="entry name" value="GGCT_like"/>
    <property type="match status" value="1"/>
</dbReference>
<dbReference type="PANTHER" id="PTHR12935:SF0">
    <property type="entry name" value="GAMMA-GLUTAMYLCYCLOTRANSFERASE"/>
    <property type="match status" value="1"/>
</dbReference>
<dbReference type="InterPro" id="IPR017939">
    <property type="entry name" value="G-Glutamylcylcotransferase"/>
</dbReference>
<dbReference type="RefSeq" id="WP_019595894.1">
    <property type="nucleotide sequence ID" value="NZ_FNQC01000001.1"/>
</dbReference>
<dbReference type="SUPFAM" id="SSF110857">
    <property type="entry name" value="Gamma-glutamyl cyclotransferase-like"/>
    <property type="match status" value="1"/>
</dbReference>
<dbReference type="PANTHER" id="PTHR12935">
    <property type="entry name" value="GAMMA-GLUTAMYLCYCLOTRANSFERASE"/>
    <property type="match status" value="1"/>
</dbReference>
<dbReference type="InterPro" id="IPR013024">
    <property type="entry name" value="GGCT-like"/>
</dbReference>
<keyword evidence="1" id="KW-0456">Lyase</keyword>
<dbReference type="InterPro" id="IPR036568">
    <property type="entry name" value="GGCT-like_sf"/>
</dbReference>
<evidence type="ECO:0000256" key="1">
    <source>
        <dbReference type="ARBA" id="ARBA00023239"/>
    </source>
</evidence>
<evidence type="ECO:0000313" key="3">
    <source>
        <dbReference type="Proteomes" id="UP000199663"/>
    </source>
</evidence>
<protein>
    <submittedName>
        <fullName evidence="2">AIG2-like family protein</fullName>
    </submittedName>
</protein>
<organism evidence="2 3">
    <name type="scientific">Rhodonellum ikkaensis</name>
    <dbReference type="NCBI Taxonomy" id="336829"/>
    <lineage>
        <taxon>Bacteria</taxon>
        <taxon>Pseudomonadati</taxon>
        <taxon>Bacteroidota</taxon>
        <taxon>Cytophagia</taxon>
        <taxon>Cytophagales</taxon>
        <taxon>Cytophagaceae</taxon>
        <taxon>Rhodonellum</taxon>
    </lineage>
</organism>
<gene>
    <name evidence="2" type="ORF">SAMN05444412_101107</name>
</gene>
<keyword evidence="3" id="KW-1185">Reference proteome</keyword>
<accession>A0A1H3JSI2</accession>
<dbReference type="Pfam" id="PF13772">
    <property type="entry name" value="AIG2_2"/>
    <property type="match status" value="1"/>
</dbReference>
<name>A0A1H3JSI2_9BACT</name>
<dbReference type="EMBL" id="FNQC01000001">
    <property type="protein sequence ID" value="SDY42224.1"/>
    <property type="molecule type" value="Genomic_DNA"/>
</dbReference>
<sequence>MKKFHYFGYASNLDVSTLKGRLKKEPVLLGLGVLPSYGFRFNFENPDGSARANLVKSENESVYGLIFEINQEDFDFFLLSEPGYDFVQVEVFSQQGEMKAYTFISSDCKENIFPKKGYLETILRGGRANGIPNGYLAGIINRAGPIQ</sequence>